<protein>
    <submittedName>
        <fullName evidence="2">Uncharacterized protein</fullName>
    </submittedName>
</protein>
<feature type="chain" id="PRO_5008686624" evidence="1">
    <location>
        <begin position="39"/>
        <end position="157"/>
    </location>
</feature>
<keyword evidence="1" id="KW-0732">Signal</keyword>
<evidence type="ECO:0000313" key="3">
    <source>
        <dbReference type="Proteomes" id="UP000199205"/>
    </source>
</evidence>
<evidence type="ECO:0000256" key="1">
    <source>
        <dbReference type="SAM" id="SignalP"/>
    </source>
</evidence>
<evidence type="ECO:0000313" key="2">
    <source>
        <dbReference type="EMBL" id="SCB52226.1"/>
    </source>
</evidence>
<sequence>MRCMGSANPLMSFSRDLKLRSLILSSLLTILSTSGALAQQADHYIAMSNTAMSVTGDVWLDDFSIKFENGESLEFSDLVADHFSVDGRNVPASVYRVKEPGDPELQNGNQLCGAGDVTFVASWADGSESTAIAVFNGKRAPRSSNEMCALYTYEDPK</sequence>
<name>A0A1C3XJJ1_9HYPH</name>
<dbReference type="Proteomes" id="UP000199205">
    <property type="component" value="Unassembled WGS sequence"/>
</dbReference>
<accession>A0A1C3XJJ1</accession>
<dbReference type="AlphaFoldDB" id="A0A1C3XJJ1"/>
<gene>
    <name evidence="2" type="ORF">GA0061101_14716</name>
</gene>
<feature type="signal peptide" evidence="1">
    <location>
        <begin position="1"/>
        <end position="38"/>
    </location>
</feature>
<dbReference type="EMBL" id="FMAF01000047">
    <property type="protein sequence ID" value="SCB52226.1"/>
    <property type="molecule type" value="Genomic_DNA"/>
</dbReference>
<proteinExistence type="predicted"/>
<reference evidence="3" key="1">
    <citation type="submission" date="2016-08" db="EMBL/GenBank/DDBJ databases">
        <authorList>
            <person name="Varghese N."/>
            <person name="Submissions Spin"/>
        </authorList>
    </citation>
    <scope>NUCLEOTIDE SEQUENCE [LARGE SCALE GENOMIC DNA]</scope>
    <source>
        <strain evidence="3">P1-7</strain>
    </source>
</reference>
<organism evidence="2 3">
    <name type="scientific">Rhizobium lusitanum</name>
    <dbReference type="NCBI Taxonomy" id="293958"/>
    <lineage>
        <taxon>Bacteria</taxon>
        <taxon>Pseudomonadati</taxon>
        <taxon>Pseudomonadota</taxon>
        <taxon>Alphaproteobacteria</taxon>
        <taxon>Hyphomicrobiales</taxon>
        <taxon>Rhizobiaceae</taxon>
        <taxon>Rhizobium/Agrobacterium group</taxon>
        <taxon>Rhizobium</taxon>
    </lineage>
</organism>